<reference evidence="2" key="1">
    <citation type="submission" date="2021-12" db="EMBL/GenBank/DDBJ databases">
        <title>Description of Gramella crocea sp. nov., a new bacterium isolated from activated sludge.</title>
        <authorList>
            <person name="Zhang X."/>
        </authorList>
    </citation>
    <scope>NUCLEOTIDE SEQUENCE</scope>
    <source>
        <strain evidence="2">YB25</strain>
    </source>
</reference>
<accession>A0A9X1UZ81</accession>
<comment type="caution">
    <text evidence="2">The sequence shown here is derived from an EMBL/GenBank/DDBJ whole genome shotgun (WGS) entry which is preliminary data.</text>
</comment>
<evidence type="ECO:0000313" key="3">
    <source>
        <dbReference type="Proteomes" id="UP001139344"/>
    </source>
</evidence>
<name>A0A9X1UZ81_9FLAO</name>
<protein>
    <submittedName>
        <fullName evidence="2">DUF2911 domain-containing protein</fullName>
    </submittedName>
</protein>
<sequence length="196" mass="22327">MNKSLKSGLKLVGAILVLGIVLVLIIRFTTKAHSPEDTVTYHKDDLKLEVYYNRPYKKKRTIFGELVPYNEVWRTGANEATTFDTNKDVLVDGSLLKAGKYTLWTIPMEDTWKIIFNDKMYPWGINLDEKAYRNPKFDALVLERPVKELPTTLEQFTILFEESGDFAYMVLAWDRTSVSVPIKKAEAPAGTSAISN</sequence>
<dbReference type="Pfam" id="PF11138">
    <property type="entry name" value="DUF2911"/>
    <property type="match status" value="1"/>
</dbReference>
<keyword evidence="3" id="KW-1185">Reference proteome</keyword>
<keyword evidence="1" id="KW-0472">Membrane</keyword>
<keyword evidence="1" id="KW-1133">Transmembrane helix</keyword>
<dbReference type="Proteomes" id="UP001139344">
    <property type="component" value="Unassembled WGS sequence"/>
</dbReference>
<organism evidence="2 3">
    <name type="scientific">Christiangramia crocea</name>
    <dbReference type="NCBI Taxonomy" id="2904124"/>
    <lineage>
        <taxon>Bacteria</taxon>
        <taxon>Pseudomonadati</taxon>
        <taxon>Bacteroidota</taxon>
        <taxon>Flavobacteriia</taxon>
        <taxon>Flavobacteriales</taxon>
        <taxon>Flavobacteriaceae</taxon>
        <taxon>Christiangramia</taxon>
    </lineage>
</organism>
<evidence type="ECO:0000256" key="1">
    <source>
        <dbReference type="SAM" id="Phobius"/>
    </source>
</evidence>
<gene>
    <name evidence="2" type="ORF">LU635_15135</name>
</gene>
<feature type="transmembrane region" description="Helical" evidence="1">
    <location>
        <begin position="12"/>
        <end position="30"/>
    </location>
</feature>
<proteinExistence type="predicted"/>
<evidence type="ECO:0000313" key="2">
    <source>
        <dbReference type="EMBL" id="MCG9972984.1"/>
    </source>
</evidence>
<keyword evidence="1" id="KW-0812">Transmembrane</keyword>
<dbReference type="AlphaFoldDB" id="A0A9X1UZ81"/>
<dbReference type="RefSeq" id="WP_240100347.1">
    <property type="nucleotide sequence ID" value="NZ_JAJSON010000026.1"/>
</dbReference>
<dbReference type="InterPro" id="IPR021314">
    <property type="entry name" value="DUF2911"/>
</dbReference>
<dbReference type="EMBL" id="JAJSON010000026">
    <property type="protein sequence ID" value="MCG9972984.1"/>
    <property type="molecule type" value="Genomic_DNA"/>
</dbReference>